<dbReference type="CDD" id="cd00096">
    <property type="entry name" value="Ig"/>
    <property type="match status" value="4"/>
</dbReference>
<evidence type="ECO:0000256" key="6">
    <source>
        <dbReference type="ARBA" id="ARBA00022729"/>
    </source>
</evidence>
<evidence type="ECO:0000313" key="17">
    <source>
        <dbReference type="Proteomes" id="UP000018468"/>
    </source>
</evidence>
<dbReference type="FunFam" id="2.60.40.10:FF:000537">
    <property type="entry name" value="immunoglobulin superfamily member 10"/>
    <property type="match status" value="1"/>
</dbReference>
<keyword evidence="10" id="KW-1015">Disulfide bond</keyword>
<evidence type="ECO:0000313" key="16">
    <source>
        <dbReference type="Ensembl" id="ENSLOCP00000012491.1"/>
    </source>
</evidence>
<dbReference type="SMART" id="SM00013">
    <property type="entry name" value="LRRNT"/>
    <property type="match status" value="1"/>
</dbReference>
<evidence type="ECO:0000256" key="1">
    <source>
        <dbReference type="ARBA" id="ARBA00004167"/>
    </source>
</evidence>
<keyword evidence="7" id="KW-0677">Repeat</keyword>
<reference evidence="17" key="1">
    <citation type="submission" date="2011-12" db="EMBL/GenBank/DDBJ databases">
        <title>The Draft Genome of Lepisosteus oculatus.</title>
        <authorList>
            <consortium name="The Broad Institute Genome Assembly &amp; Analysis Group"/>
            <consortium name="Computational R&amp;D Group"/>
            <consortium name="and Sequencing Platform"/>
            <person name="Di Palma F."/>
            <person name="Alfoldi J."/>
            <person name="Johnson J."/>
            <person name="Berlin A."/>
            <person name="Gnerre S."/>
            <person name="Jaffe D."/>
            <person name="MacCallum I."/>
            <person name="Young S."/>
            <person name="Walker B.J."/>
            <person name="Lander E.S."/>
            <person name="Lindblad-Toh K."/>
        </authorList>
    </citation>
    <scope>NUCLEOTIDE SEQUENCE [LARGE SCALE GENOMIC DNA]</scope>
</reference>
<dbReference type="eggNOG" id="KOG0619">
    <property type="taxonomic scope" value="Eukaryota"/>
</dbReference>
<dbReference type="EMBL" id="AHAT01012822">
    <property type="status" value="NOT_ANNOTATED_CDS"/>
    <property type="molecule type" value="Genomic_DNA"/>
</dbReference>
<sequence>MGCPGTLSLVLITVMALAHTGVSCPHPCACYLSTEVHCTFRSLLSVPAGLPKHVERINLGFNTINKLTEKSLAGLRKLELLMMHGNDIQSIPNGVFRDLISLQVLKMSYNKVNVIPGQAFQGLSSLLRLHLDHNRIGFIHPDAFNGLTALRLLHLEGNLLQQLHPSTFVTFSFLQHFKISTLKHLYLSENSLTSLSRRMFKTMPQLESLYLHGNPWTCDCKLKWLLDWNKQSEGVIKCKKDKAYDREQLCPVCSTPKNVNKKDILQLDNVFCTSPVISSPLKDHIDMRRDDSEFEGLPIEQHQEPFGNITLNMTDEHGNKVDLKCHIAEPQESTKINWNHINSQQIAINMTLSLDVECPMDRAQYEKLWKLIAYYSEVPVHLQKEIMLSKEPNLSYRYRQDIQKDAYYFTGVKASILSQPSWLMQTFVNIQLNRLQSTAKNVKLIFTTQFSQTLDTEIIRRQKSRWVMIESKNDSRTVMSVVKGNLCQLDCKVLSSGDPLIQWMLPDGSKVAAPFNSGDSRIAVTSSGRLIIKAVDHSDSGVYHCIAQVKGDIDMMAYRISVEEVPGPILGKEEGSVTKSVGEPIILPCAASAIPEAEINWILPSSSILNIRSNSSRAYVLENGTLFIPQTQLTDNGHYKCVAINKHGVDSFATNVILTRMKMSQPFRKFPLRPQPAAGGPTKIKALLRDDEESSGDTNFQELPKKESSSINSHGTRRGHKNNIRGQPLINYKRKLKTKNRLGQSKGSEAEKGQLSFETRRRVTMSNKKIDPQQWADILAKVREKTVLKTTPSPSVHSTVTTRKTASGNMRFESSDNTEGSSIDDTHLQEEGLFLITTPKSHVKHPQETVVTEPTVTKDHTNRIYQIPASTTNTDLLNVVTPNTHILKTTSGPEETKYVITDFKDHSENDLNILRTNTLYNIDLQESQNDSLENKSAYTASNFPLSSASMDYSETNNKTNPPISSKLSEEAIQNTANSPSVGPTVPTVKVRDSTVKVHEQSKLKTNSVDGSKHEDINEQQRVSLHHTTFTTVAAMASPTISYTIASSTATVKTHTTPTYPRSRHPVYTRRRFGGRRRPNKIRTRPNNIGPPLRVPSAKTRLSLFPTTERSLSPALGLTTVTPKLQIYAVAKTTVTNVDNQRPTTSAPFIVHPITMDSHYQTEMTISRNHELYNKKHAATTSDTLESKSVSTVVSKFSAVVEKENKTTDATEIIPTPTVTTVIHHQKFIDTALTTVNMSDVSSNKNTAKNISTTASPGDFPQTSYIELDLVVEKDLIKPNIKQESTHSRETSITRKRTQKLPDQPSTRPTSDSPTKTQNKVRRPQEAPSLKIHKKINSSEKGEEKKNKVTLQIPTNKPNLRYNSNEGSILTRIIELTTRPLDVSTPGFKQYPKNNTSVTSRPEAMLTAKTVPPPRRNDVSYVVTTTAPPRLKPTARVPDAHSNRVQTGPAAGSRSSASNNIPERQGQDLRVPSINQRYPYSWNNRYPFIVHRPDPLKTPARTKPPLTTPATLPKESRPSSLVTSKPTASKTEMPMYETTPRRTTVNTPTSTTIITTSLQTTAAWHKQRPLSTPFVQKSESTTQKVSTKPQRPPKVQIRQMKPRITTHNLQTVSVHAEKDAELPCDTVGEPKPFLTWTKVSTGAVMALNTKIQRFEVLKNGTLVIKNAQLQDRGQYLCTAQNQHGVDKMVVTLNVLAQQPGILQPRHQDVTAYLGSSVDLDCKAHGLPTPHISWVLPDRTVLRVASNTEERLMLLGNGTLRIKYINFPDRGTYKCIASNAAGAETLSVRLHIAALPPMIQQHRHENISVSEGQTVYIHCTAKAAPQPSIRWIIFDGTQVRPSQFVNGNLFVFPNGTLYIRNLLPRDSGHYECVASNTVGASRRTISLVVKKSSSTAKITLSSPTRTDVSYGGQLRLDCSASGDPGPRIIWRVPSKKLVDAHYSFDPRIKVHSNGTLVVQKVTEKDEGDYLCVARNKMGDDYVVLKVSVMMKPAKIEHKQQAKQQHKVMYGGNLKVDCIASGLPNPEIKWGLPDGTTVNSVMQSDDSGIRTKRYVVFNNGTLYFNEVGMKEEGDYTCYAENQIGKDEMKVHVKVVADSPAIRNKTFSTVQVPYGDAVSLKCDAKGEPTPVITWLSPTNRIIPSSSDKYQVHNDGTLFIQKVQRFDNGNYTCTAINTVGQDKKVTRVEVLVSPPSINGVSGVMNTIKEQAIKEKRKFLDCKAEGIPVPRVMWVLPENVVLPAPYYGSSITVHLNGTLDIRSLKKADSIQLVCIARNEGGEARLTVHLDVTDSLEKPELKSPKTETLPLTIGNTIRINCSVEGKPAPETTWILPNGSRLSSGKQLSKFYHKPDGALYISNPSLSEVGTYRCSARNPAGQVERIVVLEIGKKPDITNKHSSLVSIINGENLQLHCMSEGNPQPRLFWTLPSGMILTSPQRTGRYAVWPNGTLTVQQTSVYDRGTYSCRSVNEYGTAALNVPVIVIAYPPRITSGPAPVIYARTGVAIQLNCLAIGIPKAEVMWEMPDKTRLTATGQARLFGNKYLHPQGSLIIQNPSTRDTGFYKCTAKNVIGTDSKATFVHVF</sequence>
<dbReference type="STRING" id="7918.ENSLOCP00000012491"/>
<keyword evidence="5" id="KW-0812">Transmembrane</keyword>
<dbReference type="InterPro" id="IPR032675">
    <property type="entry name" value="LRR_dom_sf"/>
</dbReference>
<feature type="domain" description="Ig-like" evidence="15">
    <location>
        <begin position="1795"/>
        <end position="1884"/>
    </location>
</feature>
<keyword evidence="9" id="KW-0472">Membrane</keyword>
<feature type="domain" description="Ig-like" evidence="15">
    <location>
        <begin position="483"/>
        <end position="561"/>
    </location>
</feature>
<feature type="region of interest" description="Disordered" evidence="13">
    <location>
        <begin position="975"/>
        <end position="1014"/>
    </location>
</feature>
<feature type="compositionally biased region" description="Low complexity" evidence="13">
    <location>
        <begin position="1496"/>
        <end position="1512"/>
    </location>
</feature>
<evidence type="ECO:0000256" key="4">
    <source>
        <dbReference type="ARBA" id="ARBA00022614"/>
    </source>
</evidence>
<dbReference type="SMART" id="SM00082">
    <property type="entry name" value="LRRCT"/>
    <property type="match status" value="1"/>
</dbReference>
<dbReference type="InterPro" id="IPR003598">
    <property type="entry name" value="Ig_sub2"/>
</dbReference>
<feature type="compositionally biased region" description="Basic and acidic residues" evidence="13">
    <location>
        <begin position="1336"/>
        <end position="1346"/>
    </location>
</feature>
<dbReference type="OrthoDB" id="10062932at2759"/>
<dbReference type="Gene3D" id="3.80.10.10">
    <property type="entry name" value="Ribonuclease Inhibitor"/>
    <property type="match status" value="2"/>
</dbReference>
<feature type="domain" description="Ig-like" evidence="15">
    <location>
        <begin position="2096"/>
        <end position="2181"/>
    </location>
</feature>
<feature type="compositionally biased region" description="Polar residues" evidence="13">
    <location>
        <begin position="1303"/>
        <end position="1317"/>
    </location>
</feature>
<evidence type="ECO:0000256" key="10">
    <source>
        <dbReference type="ARBA" id="ARBA00023157"/>
    </source>
</evidence>
<keyword evidence="3" id="KW-0964">Secreted</keyword>
<reference evidence="16" key="3">
    <citation type="submission" date="2025-09" db="UniProtKB">
        <authorList>
            <consortium name="Ensembl"/>
        </authorList>
    </citation>
    <scope>IDENTIFICATION</scope>
</reference>
<dbReference type="Pfam" id="PF07679">
    <property type="entry name" value="I-set"/>
    <property type="match status" value="8"/>
</dbReference>
<dbReference type="Gene3D" id="2.60.40.10">
    <property type="entry name" value="Immunoglobulins"/>
    <property type="match status" value="12"/>
</dbReference>
<reference evidence="16" key="2">
    <citation type="submission" date="2025-08" db="UniProtKB">
        <authorList>
            <consortium name="Ensembl"/>
        </authorList>
    </citation>
    <scope>IDENTIFICATION</scope>
</reference>
<dbReference type="GeneTree" id="ENSGT00940000159942"/>
<dbReference type="Proteomes" id="UP000018468">
    <property type="component" value="Linkage group LG14"/>
</dbReference>
<dbReference type="InterPro" id="IPR050467">
    <property type="entry name" value="LRFN"/>
</dbReference>
<dbReference type="InterPro" id="IPR003599">
    <property type="entry name" value="Ig_sub"/>
</dbReference>
<dbReference type="FunFam" id="2.60.40.10:FF:000621">
    <property type="entry name" value="Immunoglobulin superfamily member 10"/>
    <property type="match status" value="1"/>
</dbReference>
<feature type="region of interest" description="Disordered" evidence="13">
    <location>
        <begin position="1240"/>
        <end position="1259"/>
    </location>
</feature>
<comment type="subcellular location">
    <subcellularLocation>
        <location evidence="1">Membrane</location>
        <topology evidence="1">Single-pass membrane protein</topology>
    </subcellularLocation>
    <subcellularLocation>
        <location evidence="2">Secreted</location>
    </subcellularLocation>
</comment>
<evidence type="ECO:0000256" key="9">
    <source>
        <dbReference type="ARBA" id="ARBA00023136"/>
    </source>
</evidence>
<feature type="domain" description="Ig-like" evidence="15">
    <location>
        <begin position="2483"/>
        <end position="2575"/>
    </location>
</feature>
<keyword evidence="12" id="KW-0393">Immunoglobulin domain</keyword>
<dbReference type="Ensembl" id="ENSLOCT00000012513.1">
    <property type="protein sequence ID" value="ENSLOCP00000012491.1"/>
    <property type="gene ID" value="ENSLOCG00000010205.1"/>
</dbReference>
<feature type="compositionally biased region" description="Basic and acidic residues" evidence="13">
    <location>
        <begin position="1283"/>
        <end position="1292"/>
    </location>
</feature>
<dbReference type="OMA" id="PRIIWVF"/>
<feature type="region of interest" description="Disordered" evidence="13">
    <location>
        <begin position="689"/>
        <end position="759"/>
    </location>
</feature>
<feature type="region of interest" description="Disordered" evidence="13">
    <location>
        <begin position="1492"/>
        <end position="1547"/>
    </location>
</feature>
<dbReference type="CTD" id="100151112"/>
<dbReference type="InParanoid" id="W5MVT2"/>
<feature type="domain" description="Ig-like" evidence="15">
    <location>
        <begin position="1894"/>
        <end position="1985"/>
    </location>
</feature>
<dbReference type="InterPro" id="IPR013783">
    <property type="entry name" value="Ig-like_fold"/>
</dbReference>
<dbReference type="GeneID" id="102687505"/>
<evidence type="ECO:0000256" key="3">
    <source>
        <dbReference type="ARBA" id="ARBA00022525"/>
    </source>
</evidence>
<dbReference type="GO" id="GO:0005576">
    <property type="term" value="C:extracellular region"/>
    <property type="evidence" value="ECO:0007669"/>
    <property type="project" value="UniProtKB-SubCell"/>
</dbReference>
<keyword evidence="17" id="KW-1185">Reference proteome</keyword>
<dbReference type="PANTHER" id="PTHR45842">
    <property type="entry name" value="SYNAPTIC ADHESION-LIKE MOLECULE SALM"/>
    <property type="match status" value="1"/>
</dbReference>
<accession>W5MVT2</accession>
<dbReference type="KEGG" id="loc:102687505"/>
<dbReference type="FunFam" id="2.60.40.10:FF:000076">
    <property type="entry name" value="Leucine-rich repeat and Ig domain-containing 4"/>
    <property type="match status" value="2"/>
</dbReference>
<dbReference type="Bgee" id="ENSLOCG00000010205">
    <property type="expression patterns" value="Expressed in larva and 4 other cell types or tissues"/>
</dbReference>
<dbReference type="PANTHER" id="PTHR45842:SF25">
    <property type="entry name" value="CARBOXYPEPTIDASE N SUBUNIT 2-LIKE"/>
    <property type="match status" value="1"/>
</dbReference>
<dbReference type="SUPFAM" id="SSF52058">
    <property type="entry name" value="L domain-like"/>
    <property type="match status" value="1"/>
</dbReference>
<dbReference type="InterPro" id="IPR007110">
    <property type="entry name" value="Ig-like_dom"/>
</dbReference>
<feature type="compositionally biased region" description="Polar residues" evidence="13">
    <location>
        <begin position="1348"/>
        <end position="1358"/>
    </location>
</feature>
<dbReference type="InterPro" id="IPR000483">
    <property type="entry name" value="Cys-rich_flank_reg_C"/>
</dbReference>
<dbReference type="FunFam" id="2.60.40.10:FF:000063">
    <property type="entry name" value="neural cell adhesion molecule L1"/>
    <property type="match status" value="1"/>
</dbReference>
<feature type="compositionally biased region" description="Basic and acidic residues" evidence="13">
    <location>
        <begin position="989"/>
        <end position="1002"/>
    </location>
</feature>
<feature type="domain" description="Ig-like" evidence="15">
    <location>
        <begin position="1990"/>
        <end position="2092"/>
    </location>
</feature>
<dbReference type="Pfam" id="PF13855">
    <property type="entry name" value="LRR_8"/>
    <property type="match status" value="2"/>
</dbReference>
<evidence type="ECO:0000256" key="8">
    <source>
        <dbReference type="ARBA" id="ARBA00022989"/>
    </source>
</evidence>
<keyword evidence="8" id="KW-1133">Transmembrane helix</keyword>
<dbReference type="Pfam" id="PF13927">
    <property type="entry name" value="Ig_3"/>
    <property type="match status" value="4"/>
</dbReference>
<feature type="region of interest" description="Disordered" evidence="13">
    <location>
        <begin position="1280"/>
        <end position="1358"/>
    </location>
</feature>
<dbReference type="SMART" id="SM00369">
    <property type="entry name" value="LRR_TYP"/>
    <property type="match status" value="5"/>
</dbReference>
<dbReference type="SMART" id="SM00409">
    <property type="entry name" value="IG"/>
    <property type="match status" value="12"/>
</dbReference>
<feature type="domain" description="Ig-like" evidence="15">
    <location>
        <begin position="1698"/>
        <end position="1785"/>
    </location>
</feature>
<evidence type="ECO:0000256" key="14">
    <source>
        <dbReference type="SAM" id="SignalP"/>
    </source>
</evidence>
<evidence type="ECO:0000256" key="11">
    <source>
        <dbReference type="ARBA" id="ARBA00023180"/>
    </source>
</evidence>
<dbReference type="FunFam" id="2.60.40.10:FF:001402">
    <property type="entry name" value="Matrix remodeling associated 5"/>
    <property type="match status" value="1"/>
</dbReference>
<dbReference type="InterPro" id="IPR036179">
    <property type="entry name" value="Ig-like_dom_sf"/>
</dbReference>
<feature type="domain" description="Ig-like" evidence="15">
    <location>
        <begin position="2292"/>
        <end position="2380"/>
    </location>
</feature>
<evidence type="ECO:0000256" key="5">
    <source>
        <dbReference type="ARBA" id="ARBA00022692"/>
    </source>
</evidence>
<feature type="domain" description="Ig-like" evidence="15">
    <location>
        <begin position="2387"/>
        <end position="2473"/>
    </location>
</feature>
<keyword evidence="11" id="KW-0325">Glycoprotein</keyword>
<feature type="signal peptide" evidence="14">
    <location>
        <begin position="1"/>
        <end position="23"/>
    </location>
</feature>
<evidence type="ECO:0000256" key="12">
    <source>
        <dbReference type="ARBA" id="ARBA00023319"/>
    </source>
</evidence>
<evidence type="ECO:0000259" key="15">
    <source>
        <dbReference type="PROSITE" id="PS50835"/>
    </source>
</evidence>
<feature type="domain" description="Ig-like" evidence="15">
    <location>
        <begin position="2190"/>
        <end position="2286"/>
    </location>
</feature>
<feature type="region of interest" description="Disordered" evidence="13">
    <location>
        <begin position="1428"/>
        <end position="1471"/>
    </location>
</feature>
<keyword evidence="4" id="KW-0433">Leucine-rich repeat</keyword>
<proteinExistence type="predicted"/>
<dbReference type="InterPro" id="IPR000372">
    <property type="entry name" value="LRRNT"/>
</dbReference>
<dbReference type="SUPFAM" id="SSF48726">
    <property type="entry name" value="Immunoglobulin"/>
    <property type="match status" value="12"/>
</dbReference>
<evidence type="ECO:0000256" key="7">
    <source>
        <dbReference type="ARBA" id="ARBA00022737"/>
    </source>
</evidence>
<protein>
    <submittedName>
        <fullName evidence="16">Matrix remodeling associated 5</fullName>
    </submittedName>
</protein>
<evidence type="ECO:0000256" key="13">
    <source>
        <dbReference type="SAM" id="MobiDB-lite"/>
    </source>
</evidence>
<name>W5MVT2_LEPOC</name>
<evidence type="ECO:0000256" key="2">
    <source>
        <dbReference type="ARBA" id="ARBA00004613"/>
    </source>
</evidence>
<feature type="chain" id="PRO_5004866863" evidence="14">
    <location>
        <begin position="24"/>
        <end position="2578"/>
    </location>
</feature>
<feature type="compositionally biased region" description="Polar residues" evidence="13">
    <location>
        <begin position="1572"/>
        <end position="1588"/>
    </location>
</feature>
<dbReference type="InterPro" id="IPR001611">
    <property type="entry name" value="Leu-rich_rpt"/>
</dbReference>
<dbReference type="GO" id="GO:0016020">
    <property type="term" value="C:membrane"/>
    <property type="evidence" value="ECO:0007669"/>
    <property type="project" value="UniProtKB-SubCell"/>
</dbReference>
<dbReference type="InterPro" id="IPR003591">
    <property type="entry name" value="Leu-rich_rpt_typical-subtyp"/>
</dbReference>
<feature type="compositionally biased region" description="Polar residues" evidence="13">
    <location>
        <begin position="1517"/>
        <end position="1529"/>
    </location>
</feature>
<feature type="region of interest" description="Disordered" evidence="13">
    <location>
        <begin position="1076"/>
        <end position="1095"/>
    </location>
</feature>
<dbReference type="FunFam" id="2.60.40.10:FF:001377">
    <property type="entry name" value="Matrix remodeling associated 5"/>
    <property type="match status" value="1"/>
</dbReference>
<feature type="region of interest" description="Disordered" evidence="13">
    <location>
        <begin position="1572"/>
        <end position="1592"/>
    </location>
</feature>
<feature type="domain" description="Ig-like" evidence="15">
    <location>
        <begin position="1601"/>
        <end position="1692"/>
    </location>
</feature>
<dbReference type="SMART" id="SM00408">
    <property type="entry name" value="IGc2"/>
    <property type="match status" value="12"/>
</dbReference>
<dbReference type="FunFam" id="2.60.40.10:FF:001306">
    <property type="entry name" value="Matrix remodeling associated 5"/>
    <property type="match status" value="1"/>
</dbReference>
<dbReference type="InterPro" id="IPR013098">
    <property type="entry name" value="Ig_I-set"/>
</dbReference>
<feature type="domain" description="Ig-like" evidence="15">
    <location>
        <begin position="568"/>
        <end position="659"/>
    </location>
</feature>
<organism evidence="16 17">
    <name type="scientific">Lepisosteus oculatus</name>
    <name type="common">Spotted gar</name>
    <dbReference type="NCBI Taxonomy" id="7918"/>
    <lineage>
        <taxon>Eukaryota</taxon>
        <taxon>Metazoa</taxon>
        <taxon>Chordata</taxon>
        <taxon>Craniata</taxon>
        <taxon>Vertebrata</taxon>
        <taxon>Euteleostomi</taxon>
        <taxon>Actinopterygii</taxon>
        <taxon>Neopterygii</taxon>
        <taxon>Holostei</taxon>
        <taxon>Semionotiformes</taxon>
        <taxon>Lepisosteidae</taxon>
        <taxon>Lepisosteus</taxon>
    </lineage>
</organism>
<dbReference type="EMBL" id="AHAT01012821">
    <property type="status" value="NOT_ANNOTATED_CDS"/>
    <property type="molecule type" value="Genomic_DNA"/>
</dbReference>
<dbReference type="FunFam" id="3.80.10.10:FF:000103">
    <property type="entry name" value="Immunoglobulin superfamily member 10"/>
    <property type="match status" value="1"/>
</dbReference>
<keyword evidence="6 14" id="KW-0732">Signal</keyword>
<dbReference type="PROSITE" id="PS50835">
    <property type="entry name" value="IG_LIKE"/>
    <property type="match status" value="12"/>
</dbReference>
<feature type="compositionally biased region" description="Polar residues" evidence="13">
    <location>
        <begin position="1452"/>
        <end position="1461"/>
    </location>
</feature>